<keyword evidence="1" id="KW-1133">Transmembrane helix</keyword>
<keyword evidence="1" id="KW-0472">Membrane</keyword>
<name>A0A0F9BR33_9ZZZZ</name>
<protein>
    <submittedName>
        <fullName evidence="2">Uncharacterized protein</fullName>
    </submittedName>
</protein>
<organism evidence="2">
    <name type="scientific">marine sediment metagenome</name>
    <dbReference type="NCBI Taxonomy" id="412755"/>
    <lineage>
        <taxon>unclassified sequences</taxon>
        <taxon>metagenomes</taxon>
        <taxon>ecological metagenomes</taxon>
    </lineage>
</organism>
<dbReference type="EMBL" id="LAZR01047987">
    <property type="protein sequence ID" value="KKK92944.1"/>
    <property type="molecule type" value="Genomic_DNA"/>
</dbReference>
<keyword evidence="1" id="KW-0812">Transmembrane</keyword>
<evidence type="ECO:0000256" key="1">
    <source>
        <dbReference type="SAM" id="Phobius"/>
    </source>
</evidence>
<accession>A0A0F9BR33</accession>
<sequence>MKRKREKVRVKKRRLLSQASLLEQKAERKFYSFVSVAIIAAMLYQPVIFTKIDLSPVSGFLAQIPAKITALITEDPKPKKMEMESRRTENSKTYLNPDGTFEQQISIEPLHYKTKDGMKEIDTSLKKDADGFKAQENSIKVDFDDRAKSLFQLSNDKDDTAINYKLTGSNKAKLTPKKKGKDKRRLSKGFLDRITDRFKRK</sequence>
<gene>
    <name evidence="2" type="ORF">LCGC14_2697840</name>
</gene>
<proteinExistence type="predicted"/>
<dbReference type="AlphaFoldDB" id="A0A0F9BR33"/>
<feature type="transmembrane region" description="Helical" evidence="1">
    <location>
        <begin position="30"/>
        <end position="49"/>
    </location>
</feature>
<reference evidence="2" key="1">
    <citation type="journal article" date="2015" name="Nature">
        <title>Complex archaea that bridge the gap between prokaryotes and eukaryotes.</title>
        <authorList>
            <person name="Spang A."/>
            <person name="Saw J.H."/>
            <person name="Jorgensen S.L."/>
            <person name="Zaremba-Niedzwiedzka K."/>
            <person name="Martijn J."/>
            <person name="Lind A.E."/>
            <person name="van Eijk R."/>
            <person name="Schleper C."/>
            <person name="Guy L."/>
            <person name="Ettema T.J."/>
        </authorList>
    </citation>
    <scope>NUCLEOTIDE SEQUENCE</scope>
</reference>
<comment type="caution">
    <text evidence="2">The sequence shown here is derived from an EMBL/GenBank/DDBJ whole genome shotgun (WGS) entry which is preliminary data.</text>
</comment>
<evidence type="ECO:0000313" key="2">
    <source>
        <dbReference type="EMBL" id="KKK92944.1"/>
    </source>
</evidence>